<gene>
    <name evidence="1" type="ORF">GCM10009843_00210</name>
</gene>
<dbReference type="Proteomes" id="UP001500575">
    <property type="component" value="Unassembled WGS sequence"/>
</dbReference>
<name>A0ABP5J833_9ACTN</name>
<dbReference type="EMBL" id="BAAAQQ010000001">
    <property type="protein sequence ID" value="GAA2112990.1"/>
    <property type="molecule type" value="Genomic_DNA"/>
</dbReference>
<evidence type="ECO:0000313" key="1">
    <source>
        <dbReference type="EMBL" id="GAA2112990.1"/>
    </source>
</evidence>
<sequence>MTQAAHDLRPEIDTNQLALLEGAFAVAVCVNANGEESFWVLSPDVDGETGCNCAHCAPHEQLGPYVTGKRLAGQEGHAS</sequence>
<proteinExistence type="predicted"/>
<keyword evidence="2" id="KW-1185">Reference proteome</keyword>
<dbReference type="RefSeq" id="WP_344301441.1">
    <property type="nucleotide sequence ID" value="NZ_BAAAQQ010000001.1"/>
</dbReference>
<evidence type="ECO:0000313" key="2">
    <source>
        <dbReference type="Proteomes" id="UP001500575"/>
    </source>
</evidence>
<accession>A0ABP5J833</accession>
<reference evidence="2" key="1">
    <citation type="journal article" date="2019" name="Int. J. Syst. Evol. Microbiol.">
        <title>The Global Catalogue of Microorganisms (GCM) 10K type strain sequencing project: providing services to taxonomists for standard genome sequencing and annotation.</title>
        <authorList>
            <consortium name="The Broad Institute Genomics Platform"/>
            <consortium name="The Broad Institute Genome Sequencing Center for Infectious Disease"/>
            <person name="Wu L."/>
            <person name="Ma J."/>
        </authorList>
    </citation>
    <scope>NUCLEOTIDE SEQUENCE [LARGE SCALE GENOMIC DNA]</scope>
    <source>
        <strain evidence="2">JCM 16021</strain>
    </source>
</reference>
<protein>
    <submittedName>
        <fullName evidence="1">Uncharacterized protein</fullName>
    </submittedName>
</protein>
<organism evidence="1 2">
    <name type="scientific">Nocardioides bigeumensis</name>
    <dbReference type="NCBI Taxonomy" id="433657"/>
    <lineage>
        <taxon>Bacteria</taxon>
        <taxon>Bacillati</taxon>
        <taxon>Actinomycetota</taxon>
        <taxon>Actinomycetes</taxon>
        <taxon>Propionibacteriales</taxon>
        <taxon>Nocardioidaceae</taxon>
        <taxon>Nocardioides</taxon>
    </lineage>
</organism>
<comment type="caution">
    <text evidence="1">The sequence shown here is derived from an EMBL/GenBank/DDBJ whole genome shotgun (WGS) entry which is preliminary data.</text>
</comment>